<name>A0A8W8JC01_MAGGI</name>
<organism evidence="1 2">
    <name type="scientific">Magallana gigas</name>
    <name type="common">Pacific oyster</name>
    <name type="synonym">Crassostrea gigas</name>
    <dbReference type="NCBI Taxonomy" id="29159"/>
    <lineage>
        <taxon>Eukaryota</taxon>
        <taxon>Metazoa</taxon>
        <taxon>Spiralia</taxon>
        <taxon>Lophotrochozoa</taxon>
        <taxon>Mollusca</taxon>
        <taxon>Bivalvia</taxon>
        <taxon>Autobranchia</taxon>
        <taxon>Pteriomorphia</taxon>
        <taxon>Ostreida</taxon>
        <taxon>Ostreoidea</taxon>
        <taxon>Ostreidae</taxon>
        <taxon>Magallana</taxon>
    </lineage>
</organism>
<keyword evidence="2" id="KW-1185">Reference proteome</keyword>
<protein>
    <submittedName>
        <fullName evidence="1">Uncharacterized protein</fullName>
    </submittedName>
</protein>
<accession>A0A8W8JC01</accession>
<proteinExistence type="predicted"/>
<evidence type="ECO:0000313" key="1">
    <source>
        <dbReference type="EnsemblMetazoa" id="G17787.2:cds"/>
    </source>
</evidence>
<dbReference type="Proteomes" id="UP000005408">
    <property type="component" value="Unassembled WGS sequence"/>
</dbReference>
<evidence type="ECO:0000313" key="2">
    <source>
        <dbReference type="Proteomes" id="UP000005408"/>
    </source>
</evidence>
<dbReference type="EnsemblMetazoa" id="G17787.2">
    <property type="protein sequence ID" value="G17787.2:cds"/>
    <property type="gene ID" value="G17787"/>
</dbReference>
<sequence length="116" mass="13717">MFYNDDIVHGCNDLRVVFPDLYRRRMHGTFNQSQLDFELWSKAQRDRAQVEIEMQTQKKRMYKEIPPFKIPPREIPSSYLEPKNVGIQTIPEEFEQLTLKNWVPSNESASIPVMAS</sequence>
<dbReference type="AlphaFoldDB" id="A0A8W8JC01"/>
<reference evidence="1" key="1">
    <citation type="submission" date="2022-08" db="UniProtKB">
        <authorList>
            <consortium name="EnsemblMetazoa"/>
        </authorList>
    </citation>
    <scope>IDENTIFICATION</scope>
    <source>
        <strain evidence="1">05x7-T-G4-1.051#20</strain>
    </source>
</reference>